<dbReference type="OrthoDB" id="1434627at2759"/>
<evidence type="ECO:0000313" key="4">
    <source>
        <dbReference type="EMBL" id="KAF7822884.1"/>
    </source>
</evidence>
<feature type="region of interest" description="Disordered" evidence="2">
    <location>
        <begin position="725"/>
        <end position="744"/>
    </location>
</feature>
<dbReference type="GO" id="GO:0008270">
    <property type="term" value="F:zinc ion binding"/>
    <property type="evidence" value="ECO:0007669"/>
    <property type="project" value="UniProtKB-KW"/>
</dbReference>
<organism evidence="4 5">
    <name type="scientific">Senna tora</name>
    <dbReference type="NCBI Taxonomy" id="362788"/>
    <lineage>
        <taxon>Eukaryota</taxon>
        <taxon>Viridiplantae</taxon>
        <taxon>Streptophyta</taxon>
        <taxon>Embryophyta</taxon>
        <taxon>Tracheophyta</taxon>
        <taxon>Spermatophyta</taxon>
        <taxon>Magnoliopsida</taxon>
        <taxon>eudicotyledons</taxon>
        <taxon>Gunneridae</taxon>
        <taxon>Pentapetalae</taxon>
        <taxon>rosids</taxon>
        <taxon>fabids</taxon>
        <taxon>Fabales</taxon>
        <taxon>Fabaceae</taxon>
        <taxon>Caesalpinioideae</taxon>
        <taxon>Cassia clade</taxon>
        <taxon>Senna</taxon>
    </lineage>
</organism>
<dbReference type="SUPFAM" id="SSF52047">
    <property type="entry name" value="RNI-like"/>
    <property type="match status" value="1"/>
</dbReference>
<dbReference type="PANTHER" id="PTHR31286">
    <property type="entry name" value="GLYCINE-RICH CELL WALL STRUCTURAL PROTEIN 1.8-LIKE"/>
    <property type="match status" value="1"/>
</dbReference>
<proteinExistence type="predicted"/>
<feature type="region of interest" description="Disordered" evidence="2">
    <location>
        <begin position="836"/>
        <end position="855"/>
    </location>
</feature>
<evidence type="ECO:0000313" key="5">
    <source>
        <dbReference type="Proteomes" id="UP000634136"/>
    </source>
</evidence>
<dbReference type="EMBL" id="JAAIUW010000007">
    <property type="protein sequence ID" value="KAF7822884.1"/>
    <property type="molecule type" value="Genomic_DNA"/>
</dbReference>
<name>A0A834TS54_9FABA</name>
<evidence type="ECO:0000256" key="2">
    <source>
        <dbReference type="SAM" id="MobiDB-lite"/>
    </source>
</evidence>
<feature type="region of interest" description="Disordered" evidence="2">
    <location>
        <begin position="626"/>
        <end position="674"/>
    </location>
</feature>
<dbReference type="PROSITE" id="PS50158">
    <property type="entry name" value="ZF_CCHC"/>
    <property type="match status" value="1"/>
</dbReference>
<dbReference type="Proteomes" id="UP000634136">
    <property type="component" value="Unassembled WGS sequence"/>
</dbReference>
<dbReference type="PANTHER" id="PTHR31286:SF167">
    <property type="entry name" value="OS09G0268800 PROTEIN"/>
    <property type="match status" value="1"/>
</dbReference>
<dbReference type="Pfam" id="PF14392">
    <property type="entry name" value="zf-CCHC_4"/>
    <property type="match status" value="1"/>
</dbReference>
<dbReference type="Gene3D" id="3.80.10.10">
    <property type="entry name" value="Ribonuclease Inhibitor"/>
    <property type="match status" value="2"/>
</dbReference>
<evidence type="ECO:0000259" key="3">
    <source>
        <dbReference type="PROSITE" id="PS50158"/>
    </source>
</evidence>
<sequence length="908" mass="101078">MLPNLRSVDLRNSENLTTMTNFRKMPNLVMLNLEGCTGLLQLDPSIATLRKLKYLNLKNCINLISIPNSLFAVSSLNFLNLAGCSRLAKRLDFDSWRSSLEVKVLSNEEATLLELQRRDLLRLFHRLDREVIYAIVEEAFIKVRNKLPRSLVGMQSRVEALENLIDLGSHNIVRVVGICGMVGVGKTTLGRVVHDRIFYHFEAGGFITIVKELDKMLPNLRSVDLRNSKDIRTISDISMMPNLERLNLEGCTNLRQLHPSIATLSKLKFLNLKNCTNLVSIPNKLFGSSSLGFLNLAGCSRLGECLDFDSWRSSLEEKVLGREDGTLLELRVWTMIDVVSCDHRKQKVVWIGTLNKLTWEGEMGDRDGGSGGGSGRGTTEDILDLRWEVEAFKCANGCSLVGRLFAEKQINKNTAFSMIKKGWNLKDEVSIMEVGTNLFLFSFANEDDYRRILKGRPWTILGSLLNIQRCSSRSIIKEICFNRAPFWVQFHDLPLGVLCRDNVERMGAKVGDVMVYENPIFNGRLIRSFARARVLIDIRSPLVAGFWVPRPGLAKVWVSVRYEKLNHFCFNCGRIGHKAKSCKSRERALSLDGKPLFGPWIGTAPVRAWEEALVICRDDWRSEEQWEPEVAREEGSKDEARVEVDGNHNSVSPNGFRKPREDPTPLGQKGMDWVGPEVSRIPRTQIAAKGKSEGCDAMHLDGAESSCVGGGLTLNSRPNFRAKRNRGKAGAEDGPTNVHPLDSSGLTVNRFTPSRYIVELPSDDDLGTDSALVPFSCGNMDPDVLMNLGRVSLKRAGEEVTSPLKLKKRKVVERKISSKASVSFVFDPEAEGVEKGFSPGKTLAKKGKGKRKEKPVSLDAGLVDVPIESDVCFPKDWFRFGEGHAVAGCEVRSSDGSGGWPSAATKGP</sequence>
<dbReference type="SMART" id="SM00343">
    <property type="entry name" value="ZnF_C2HC"/>
    <property type="match status" value="1"/>
</dbReference>
<dbReference type="SUPFAM" id="SSF52540">
    <property type="entry name" value="P-loop containing nucleoside triphosphate hydrolases"/>
    <property type="match status" value="1"/>
</dbReference>
<reference evidence="4" key="1">
    <citation type="submission" date="2020-09" db="EMBL/GenBank/DDBJ databases">
        <title>Genome-Enabled Discovery of Anthraquinone Biosynthesis in Senna tora.</title>
        <authorList>
            <person name="Kang S.-H."/>
            <person name="Pandey R.P."/>
            <person name="Lee C.-M."/>
            <person name="Sim J.-S."/>
            <person name="Jeong J.-T."/>
            <person name="Choi B.-S."/>
            <person name="Jung M."/>
            <person name="Ginzburg D."/>
            <person name="Zhao K."/>
            <person name="Won S.Y."/>
            <person name="Oh T.-J."/>
            <person name="Yu Y."/>
            <person name="Kim N.-H."/>
            <person name="Lee O.R."/>
            <person name="Lee T.-H."/>
            <person name="Bashyal P."/>
            <person name="Kim T.-S."/>
            <person name="Lee W.-H."/>
            <person name="Kawkins C."/>
            <person name="Kim C.-K."/>
            <person name="Kim J.S."/>
            <person name="Ahn B.O."/>
            <person name="Rhee S.Y."/>
            <person name="Sohng J.K."/>
        </authorList>
    </citation>
    <scope>NUCLEOTIDE SEQUENCE</scope>
    <source>
        <tissue evidence="4">Leaf</tissue>
    </source>
</reference>
<dbReference type="InterPro" id="IPR027417">
    <property type="entry name" value="P-loop_NTPase"/>
</dbReference>
<keyword evidence="1" id="KW-0862">Zinc</keyword>
<gene>
    <name evidence="4" type="ORF">G2W53_021028</name>
</gene>
<dbReference type="InterPro" id="IPR001878">
    <property type="entry name" value="Znf_CCHC"/>
</dbReference>
<protein>
    <submittedName>
        <fullName evidence="4">TMV resistance protein N-like</fullName>
    </submittedName>
</protein>
<evidence type="ECO:0000256" key="1">
    <source>
        <dbReference type="PROSITE-ProRule" id="PRU00047"/>
    </source>
</evidence>
<dbReference type="AlphaFoldDB" id="A0A834TS54"/>
<dbReference type="SUPFAM" id="SSF57756">
    <property type="entry name" value="Retrovirus zinc finger-like domains"/>
    <property type="match status" value="1"/>
</dbReference>
<comment type="caution">
    <text evidence="4">The sequence shown here is derived from an EMBL/GenBank/DDBJ whole genome shotgun (WGS) entry which is preliminary data.</text>
</comment>
<dbReference type="InterPro" id="IPR025836">
    <property type="entry name" value="Zn_knuckle_CX2CX4HX4C"/>
</dbReference>
<accession>A0A834TS54</accession>
<keyword evidence="1" id="KW-0863">Zinc-finger</keyword>
<dbReference type="InterPro" id="IPR036875">
    <property type="entry name" value="Znf_CCHC_sf"/>
</dbReference>
<feature type="compositionally biased region" description="Basic and acidic residues" evidence="2">
    <location>
        <begin position="626"/>
        <end position="646"/>
    </location>
</feature>
<feature type="compositionally biased region" description="Basic residues" evidence="2">
    <location>
        <begin position="843"/>
        <end position="853"/>
    </location>
</feature>
<dbReference type="InterPro" id="IPR040256">
    <property type="entry name" value="At4g02000-like"/>
</dbReference>
<dbReference type="Pfam" id="PF14111">
    <property type="entry name" value="DUF4283"/>
    <property type="match status" value="1"/>
</dbReference>
<keyword evidence="5" id="KW-1185">Reference proteome</keyword>
<keyword evidence="1" id="KW-0479">Metal-binding</keyword>
<feature type="domain" description="CCHC-type" evidence="3">
    <location>
        <begin position="569"/>
        <end position="584"/>
    </location>
</feature>
<dbReference type="GO" id="GO:0003676">
    <property type="term" value="F:nucleic acid binding"/>
    <property type="evidence" value="ECO:0007669"/>
    <property type="project" value="InterPro"/>
</dbReference>
<dbReference type="InterPro" id="IPR025558">
    <property type="entry name" value="DUF4283"/>
</dbReference>
<dbReference type="InterPro" id="IPR032675">
    <property type="entry name" value="LRR_dom_sf"/>
</dbReference>